<dbReference type="OrthoDB" id="851571at2759"/>
<feature type="compositionally biased region" description="Acidic residues" evidence="2">
    <location>
        <begin position="70"/>
        <end position="83"/>
    </location>
</feature>
<feature type="region of interest" description="Disordered" evidence="2">
    <location>
        <begin position="1"/>
        <end position="170"/>
    </location>
</feature>
<keyword evidence="5" id="KW-1185">Reference proteome</keyword>
<dbReference type="GO" id="GO:0006355">
    <property type="term" value="P:regulation of DNA-templated transcription"/>
    <property type="evidence" value="ECO:0007669"/>
    <property type="project" value="InterPro"/>
</dbReference>
<dbReference type="PANTHER" id="PTHR31662:SF33">
    <property type="entry name" value="DNA-BINDING STOREKEEPER PROTEIN TRANSCRIPTIONAL REGULATOR-LIKE PROTEIN"/>
    <property type="match status" value="1"/>
</dbReference>
<dbReference type="GO" id="GO:0005634">
    <property type="term" value="C:nucleus"/>
    <property type="evidence" value="ECO:0007669"/>
    <property type="project" value="TreeGrafter"/>
</dbReference>
<comment type="similarity">
    <text evidence="1">Belongs to the GeBP family.</text>
</comment>
<feature type="compositionally biased region" description="Acidic residues" evidence="2">
    <location>
        <begin position="28"/>
        <end position="46"/>
    </location>
</feature>
<evidence type="ECO:0000256" key="1">
    <source>
        <dbReference type="ARBA" id="ARBA00010820"/>
    </source>
</evidence>
<dbReference type="PANTHER" id="PTHR31662">
    <property type="entry name" value="BNAANNG10740D PROTEIN-RELATED"/>
    <property type="match status" value="1"/>
</dbReference>
<dbReference type="InterPro" id="IPR053932">
    <property type="entry name" value="GeBP-like_DBD"/>
</dbReference>
<evidence type="ECO:0000256" key="2">
    <source>
        <dbReference type="SAM" id="MobiDB-lite"/>
    </source>
</evidence>
<dbReference type="Proteomes" id="UP001141552">
    <property type="component" value="Unassembled WGS sequence"/>
</dbReference>
<feature type="domain" description="Glabrous enhancer-binding protein-like DBD" evidence="3">
    <location>
        <begin position="169"/>
        <end position="259"/>
    </location>
</feature>
<gene>
    <name evidence="4" type="ORF">Tsubulata_042341</name>
</gene>
<comment type="caution">
    <text evidence="4">The sequence shown here is derived from an EMBL/GenBank/DDBJ whole genome shotgun (WGS) entry which is preliminary data.</text>
</comment>
<feature type="compositionally biased region" description="Basic and acidic residues" evidence="2">
    <location>
        <begin position="59"/>
        <end position="69"/>
    </location>
</feature>
<reference evidence="4" key="2">
    <citation type="journal article" date="2023" name="Plants (Basel)">
        <title>Annotation of the Turnera subulata (Passifloraceae) Draft Genome Reveals the S-Locus Evolved after the Divergence of Turneroideae from Passifloroideae in a Stepwise Manner.</title>
        <authorList>
            <person name="Henning P.M."/>
            <person name="Roalson E.H."/>
            <person name="Mir W."/>
            <person name="McCubbin A.G."/>
            <person name="Shore J.S."/>
        </authorList>
    </citation>
    <scope>NUCLEOTIDE SEQUENCE</scope>
    <source>
        <strain evidence="4">F60SS</strain>
    </source>
</reference>
<dbReference type="Pfam" id="PF04504">
    <property type="entry name" value="GeBP-like_DBD"/>
    <property type="match status" value="1"/>
</dbReference>
<dbReference type="EMBL" id="JAKUCV010002356">
    <property type="protein sequence ID" value="KAJ4842942.1"/>
    <property type="molecule type" value="Genomic_DNA"/>
</dbReference>
<evidence type="ECO:0000259" key="3">
    <source>
        <dbReference type="Pfam" id="PF04504"/>
    </source>
</evidence>
<dbReference type="InterPro" id="IPR007592">
    <property type="entry name" value="GEBP"/>
</dbReference>
<protein>
    <recommendedName>
        <fullName evidence="3">Glabrous enhancer-binding protein-like DBD domain-containing protein</fullName>
    </recommendedName>
</protein>
<sequence length="379" mass="42387">MAPKRKPPVEEPLPASSSEVEETASSSEGEEEENDFEESSDEEQEEETNKSAQAKQPQRKPETEPHGESESDESESGSESDADTEQHEYTIKPVASKPIEQAKSKAKIPTSPPPVKQSPASPTPVKHSPAPKRGAQAEATTKESKRAKKQVALANGEQAEDETKTNSSQRVWSDVDEINLLEGLIRFKKEKGISDSSSLAKNMDLFFEFIKKKLHCDVSISQLKEKLVRLKKKYLNDKWRTSEKPRERQVYDLCQRVWGDLVETNGKAGQSSSKIGEAKAKAKVEPSKMDLDMDVDQGTGPKQVVGKVDVNALSWGEMEDFVMKRGLEFAEVEEKAEMEERWKNLHMKGLQLVVEKAELLNKQAKIALAAYRAGKYCRK</sequence>
<accession>A0A9Q0JJ12</accession>
<reference evidence="4" key="1">
    <citation type="submission" date="2022-02" db="EMBL/GenBank/DDBJ databases">
        <authorList>
            <person name="Henning P.M."/>
            <person name="McCubbin A.G."/>
            <person name="Shore J.S."/>
        </authorList>
    </citation>
    <scope>NUCLEOTIDE SEQUENCE</scope>
    <source>
        <strain evidence="4">F60SS</strain>
        <tissue evidence="4">Leaves</tissue>
    </source>
</reference>
<evidence type="ECO:0000313" key="5">
    <source>
        <dbReference type="Proteomes" id="UP001141552"/>
    </source>
</evidence>
<name>A0A9Q0JJ12_9ROSI</name>
<organism evidence="4 5">
    <name type="scientific">Turnera subulata</name>
    <dbReference type="NCBI Taxonomy" id="218843"/>
    <lineage>
        <taxon>Eukaryota</taxon>
        <taxon>Viridiplantae</taxon>
        <taxon>Streptophyta</taxon>
        <taxon>Embryophyta</taxon>
        <taxon>Tracheophyta</taxon>
        <taxon>Spermatophyta</taxon>
        <taxon>Magnoliopsida</taxon>
        <taxon>eudicotyledons</taxon>
        <taxon>Gunneridae</taxon>
        <taxon>Pentapetalae</taxon>
        <taxon>rosids</taxon>
        <taxon>fabids</taxon>
        <taxon>Malpighiales</taxon>
        <taxon>Passifloraceae</taxon>
        <taxon>Turnera</taxon>
    </lineage>
</organism>
<dbReference type="AlphaFoldDB" id="A0A9Q0JJ12"/>
<evidence type="ECO:0000313" key="4">
    <source>
        <dbReference type="EMBL" id="KAJ4842942.1"/>
    </source>
</evidence>
<proteinExistence type="inferred from homology"/>